<dbReference type="InterPro" id="IPR057948">
    <property type="entry name" value="TPR_TRIP12_N"/>
</dbReference>
<evidence type="ECO:0000259" key="8">
    <source>
        <dbReference type="PROSITE" id="PS50237"/>
    </source>
</evidence>
<dbReference type="SMART" id="SM00119">
    <property type="entry name" value="HECTc"/>
    <property type="match status" value="1"/>
</dbReference>
<comment type="caution">
    <text evidence="9">The sequence shown here is derived from an EMBL/GenBank/DDBJ whole genome shotgun (WGS) entry which is preliminary data.</text>
</comment>
<dbReference type="SUPFAM" id="SSF56204">
    <property type="entry name" value="Hect, E3 ligase catalytic domain"/>
    <property type="match status" value="1"/>
</dbReference>
<protein>
    <recommendedName>
        <fullName evidence="3">HECT-type E3 ubiquitin transferase</fullName>
        <ecNumber evidence="3">2.3.2.26</ecNumber>
    </recommendedName>
</protein>
<proteinExistence type="inferred from homology"/>
<name>A0AAN7KMC2_9MYRT</name>
<dbReference type="GO" id="GO:0061630">
    <property type="term" value="F:ubiquitin protein ligase activity"/>
    <property type="evidence" value="ECO:0007669"/>
    <property type="project" value="UniProtKB-EC"/>
</dbReference>
<dbReference type="Pfam" id="PF25579">
    <property type="entry name" value="TPR_TRIP12_N"/>
    <property type="match status" value="1"/>
</dbReference>
<evidence type="ECO:0000256" key="6">
    <source>
        <dbReference type="PROSITE-ProRule" id="PRU00104"/>
    </source>
</evidence>
<evidence type="ECO:0000256" key="5">
    <source>
        <dbReference type="ARBA" id="ARBA00022786"/>
    </source>
</evidence>
<comment type="similarity">
    <text evidence="2">Belongs to the UPL family. K-HECT subfamily.</text>
</comment>
<dbReference type="Pfam" id="PF00632">
    <property type="entry name" value="HECT"/>
    <property type="match status" value="1"/>
</dbReference>
<dbReference type="InterPro" id="IPR045322">
    <property type="entry name" value="HECTD1/TRIP12-like"/>
</dbReference>
<dbReference type="InterPro" id="IPR035983">
    <property type="entry name" value="Hect_E3_ubiquitin_ligase"/>
</dbReference>
<feature type="compositionally biased region" description="Basic and acidic residues" evidence="7">
    <location>
        <begin position="2036"/>
        <end position="2055"/>
    </location>
</feature>
<feature type="active site" description="Glycyl thioester intermediate" evidence="6">
    <location>
        <position position="1444"/>
    </location>
</feature>
<feature type="compositionally biased region" description="Low complexity" evidence="7">
    <location>
        <begin position="1664"/>
        <end position="1676"/>
    </location>
</feature>
<evidence type="ECO:0000256" key="2">
    <source>
        <dbReference type="ARBA" id="ARBA00006331"/>
    </source>
</evidence>
<dbReference type="Gene3D" id="1.25.10.10">
    <property type="entry name" value="Leucine-rich Repeat Variant"/>
    <property type="match status" value="1"/>
</dbReference>
<keyword evidence="10" id="KW-1185">Reference proteome</keyword>
<dbReference type="FunFam" id="3.30.2410.10:FF:000007">
    <property type="entry name" value="Putative E3 ubiquitin-protein ligase HECTD1"/>
    <property type="match status" value="1"/>
</dbReference>
<feature type="compositionally biased region" description="Low complexity" evidence="7">
    <location>
        <begin position="1890"/>
        <end position="1899"/>
    </location>
</feature>
<feature type="compositionally biased region" description="Polar residues" evidence="7">
    <location>
        <begin position="1908"/>
        <end position="1917"/>
    </location>
</feature>
<comment type="catalytic activity">
    <reaction evidence="1">
        <text>S-ubiquitinyl-[E2 ubiquitin-conjugating enzyme]-L-cysteine + [acceptor protein]-L-lysine = [E2 ubiquitin-conjugating enzyme]-L-cysteine + N(6)-ubiquitinyl-[acceptor protein]-L-lysine.</text>
        <dbReference type="EC" id="2.3.2.26"/>
    </reaction>
</comment>
<dbReference type="Proteomes" id="UP001345219">
    <property type="component" value="Chromosome 7"/>
</dbReference>
<feature type="compositionally biased region" description="Basic and acidic residues" evidence="7">
    <location>
        <begin position="1"/>
        <end position="21"/>
    </location>
</feature>
<feature type="compositionally biased region" description="Polar residues" evidence="7">
    <location>
        <begin position="55"/>
        <end position="64"/>
    </location>
</feature>
<dbReference type="PROSITE" id="PS50237">
    <property type="entry name" value="HECT"/>
    <property type="match status" value="1"/>
</dbReference>
<dbReference type="Gene3D" id="3.90.1750.10">
    <property type="entry name" value="Hect, E3 ligase catalytic domains"/>
    <property type="match status" value="1"/>
</dbReference>
<feature type="compositionally biased region" description="Low complexity" evidence="7">
    <location>
        <begin position="1864"/>
        <end position="1876"/>
    </location>
</feature>
<gene>
    <name evidence="9" type="ORF">SAY87_007462</name>
</gene>
<evidence type="ECO:0000256" key="4">
    <source>
        <dbReference type="ARBA" id="ARBA00022679"/>
    </source>
</evidence>
<dbReference type="SUPFAM" id="SSF48371">
    <property type="entry name" value="ARM repeat"/>
    <property type="match status" value="1"/>
</dbReference>
<evidence type="ECO:0000256" key="1">
    <source>
        <dbReference type="ARBA" id="ARBA00000885"/>
    </source>
</evidence>
<dbReference type="InterPro" id="IPR016024">
    <property type="entry name" value="ARM-type_fold"/>
</dbReference>
<reference evidence="9 10" key="1">
    <citation type="journal article" date="2023" name="Hortic Res">
        <title>Pangenome of water caltrop reveals structural variations and asymmetric subgenome divergence after allopolyploidization.</title>
        <authorList>
            <person name="Zhang X."/>
            <person name="Chen Y."/>
            <person name="Wang L."/>
            <person name="Yuan Y."/>
            <person name="Fang M."/>
            <person name="Shi L."/>
            <person name="Lu R."/>
            <person name="Comes H.P."/>
            <person name="Ma Y."/>
            <person name="Chen Y."/>
            <person name="Huang G."/>
            <person name="Zhou Y."/>
            <person name="Zheng Z."/>
            <person name="Qiu Y."/>
        </authorList>
    </citation>
    <scope>NUCLEOTIDE SEQUENCE [LARGE SCALE GENOMIC DNA]</scope>
    <source>
        <tissue evidence="9">Roots</tissue>
    </source>
</reference>
<keyword evidence="4" id="KW-0808">Transferase</keyword>
<dbReference type="Gene3D" id="3.30.2410.10">
    <property type="entry name" value="Hect, E3 ligase catalytic domain"/>
    <property type="match status" value="1"/>
</dbReference>
<feature type="compositionally biased region" description="Polar residues" evidence="7">
    <location>
        <begin position="2062"/>
        <end position="2072"/>
    </location>
</feature>
<feature type="compositionally biased region" description="Low complexity" evidence="7">
    <location>
        <begin position="1777"/>
        <end position="1794"/>
    </location>
</feature>
<feature type="region of interest" description="Disordered" evidence="7">
    <location>
        <begin position="1"/>
        <end position="76"/>
    </location>
</feature>
<dbReference type="InterPro" id="IPR000569">
    <property type="entry name" value="HECT_dom"/>
</dbReference>
<keyword evidence="5 6" id="KW-0833">Ubl conjugation pathway</keyword>
<feature type="compositionally biased region" description="Polar residues" evidence="7">
    <location>
        <begin position="1699"/>
        <end position="1716"/>
    </location>
</feature>
<dbReference type="EC" id="2.3.2.26" evidence="3"/>
<accession>A0AAN7KMC2</accession>
<evidence type="ECO:0000313" key="9">
    <source>
        <dbReference type="EMBL" id="KAK4765820.1"/>
    </source>
</evidence>
<evidence type="ECO:0000256" key="7">
    <source>
        <dbReference type="SAM" id="MobiDB-lite"/>
    </source>
</evidence>
<feature type="domain" description="HECT" evidence="8">
    <location>
        <begin position="1102"/>
        <end position="1472"/>
    </location>
</feature>
<evidence type="ECO:0000256" key="3">
    <source>
        <dbReference type="ARBA" id="ARBA00012485"/>
    </source>
</evidence>
<feature type="compositionally biased region" description="Polar residues" evidence="7">
    <location>
        <begin position="24"/>
        <end position="47"/>
    </location>
</feature>
<organism evidence="9 10">
    <name type="scientific">Trapa incisa</name>
    <dbReference type="NCBI Taxonomy" id="236973"/>
    <lineage>
        <taxon>Eukaryota</taxon>
        <taxon>Viridiplantae</taxon>
        <taxon>Streptophyta</taxon>
        <taxon>Embryophyta</taxon>
        <taxon>Tracheophyta</taxon>
        <taxon>Spermatophyta</taxon>
        <taxon>Magnoliopsida</taxon>
        <taxon>eudicotyledons</taxon>
        <taxon>Gunneridae</taxon>
        <taxon>Pentapetalae</taxon>
        <taxon>rosids</taxon>
        <taxon>malvids</taxon>
        <taxon>Myrtales</taxon>
        <taxon>Lythraceae</taxon>
        <taxon>Trapa</taxon>
    </lineage>
</organism>
<feature type="region of interest" description="Disordered" evidence="7">
    <location>
        <begin position="2020"/>
        <end position="2072"/>
    </location>
</feature>
<dbReference type="GO" id="GO:0043161">
    <property type="term" value="P:proteasome-mediated ubiquitin-dependent protein catabolic process"/>
    <property type="evidence" value="ECO:0007669"/>
    <property type="project" value="TreeGrafter"/>
</dbReference>
<feature type="compositionally biased region" description="Basic and acidic residues" evidence="7">
    <location>
        <begin position="1677"/>
        <end position="1687"/>
    </location>
</feature>
<sequence>METRGQKRTDVADELPADKRACNSFESRQGSSNSTPQTQVNSTNSPPHSHEIDMETSSTASPSIRSEGEPDRESAYGFYDSEDLYPQYSGLLDFRREHSFEDNSNFNRILSNLVNEEDPSAQVSTLMELCELLSFCTEDSLSSIISDLLSPILVNLAKDSDNPDIMLLAIRAITYLCDCLQALDKISRDQPLACLQAGTIGAVLNLIDFLSTSLQRVALSVVVNICHKLPSENPSLFMGAVPILCNLLQYEDGQLIESVVTCFVKIVDSVSLSQERLDEICKHGLINHAVHLIGLNGRATMSQATYNDMIGMLAELSCGSANAFRTLHELNISSILKIVLSTGDISHGTSSHHLANRQSIQVLEILKLLYELLPTSSKCEDTREGSEKQTFLADNPVFIQRLGMGILPLLIQMVNSGVNLYVCYCCLSVINNFLVICTTDILDEVLTSTNFSSFLAGVFSWKEQHILIMALKIAETCLQKLSDVFLNSFMKEGVFFAIDALLKPEESACKMFPAYGRSELLLHSRQRIQSKGDPGCFCYALKTVKPKQNSKSVACKHEKDAVFKLATDIRAHFFTTGICSCEGATEVLRKLRRLSASINELSSSLLCAQHEGDCHSILNEIMKELSGQEPISTFEFIESSILKSLVGYLSYGLSMHDKVDKLQMEFIDLSIIEKRVEVFARLILSSSEAFSEELPLVRLTRRLQTALSSLENFPVILNSSKQQRSYAMFSHSKYLSHPCFKLRFLKDQDEMDLFDYSQNVLTVDPFTSLESIERYLYHKVTREGKKCKKSPVKREDLIPACLPMDTSSSQEESPETDGAPLALTKVSRCKDDVGTANSPSSSNKRPVCPKLVLSLEGQELDLSYTLYQAVLQQQMKMENEIVGSSKLWSEVHTVTYRSARDNLSSFPSCSLSSQAKIESAHNLVKIFTDDLATDVERSGVVYDILILLKLMNLLNKLSFELLSRERISTFSEGKFDDLNTLKVVMPYVLQSEFVSNKLTEKLEQQMCDLLVSSTDAQALWCIQLMGSCPFLFSFESRCKYFQLAAFGRSLAQSCVHSYSSSDGSVDRIRGGGGVLVRKKLLVYRDRIMASVTEVMDVCASNKEAIEVQFDDEVGTGLGPTLEFFTLVSHEFQRIGHSLWRGDHGLSSSDSSLNTLDPEMLTSPHGIFPRPWSLDFDESGDEKFVEVINKFFILGKVVAKALQDGRVLDFHFSRAFYKMIIGQELNLYDIHSFDPDLGRTLLEFQALADKKRHMESLHGEKTTAREDCSRFRNTNIEDLCIDFSVPGYPDYTLSSYANQSMVNMMNLDDYVSLVVDATVKTGISRQVEAFKSGFDEVFPIRHLQIFSEEELECLLCGEHDAWAITDLLDHIKFDHGYTASSPPILNLLDIIQEFDLDQRRAFLQFVTGAPRLPPGGLMSLNPKLTIVRKHCSKDADDELPSVMTCANYLKLPPYSSKEKMRDKVLYAIREGQGSLSAAMYIPKKTVGGNIGVGCGRRSLPNIWPFFSAEMGEVTGFDVKHLSLIDISFEDDRLIDTSPDAELLYQLDLDKADEEAKRAASESIESFQERSSKTPENYLLRKSLAWDTAFFSSDGFLEPEEFTSMIEDAGKKANHKLPMILEETQRSTKSISTLARETLTFESLEADLFDNTRASTQKSTKTFNIQTSGRGTGQSSSGEHAHHTLRKSESTSLGKLKPKPANNSNLSMIRQGKKTNQVPVHRRVSQVPSVAEGVGSSSLPSKPPKPGLLNPIPSSKKKDSLGPSRMKPKKNNIKEAKLSVSRATRSVVTRPSTSSSLAHAASVKTKIITPSSDSLTSSSHDKSKRTGNLRSKAVGPKSRKSSSASSSMLGTLPRSNPSGRPSHLRSTTSTTDPSTASTIKQRSSDSRTSFQPSSSGKSSDGPKSRGHARSNLQLKNASTGKAPLLPDSMRPLSLGMPSPKIGFFDGMKSGRASNAAERSPHVAHIGPPKVRADTYKLDGSMNKVNLVKSQPARATTSSNNMKENVHSASRNVNHSSPHIFSRGLSRAFPKSGHRNGVKAKEADKKTCDDKKRPEVKPISDAGSRKTNATGRLRI</sequence>
<dbReference type="GO" id="GO:0000209">
    <property type="term" value="P:protein polyubiquitination"/>
    <property type="evidence" value="ECO:0007669"/>
    <property type="project" value="TreeGrafter"/>
</dbReference>
<dbReference type="EMBL" id="JAXIOK010000007">
    <property type="protein sequence ID" value="KAK4765820.1"/>
    <property type="molecule type" value="Genomic_DNA"/>
</dbReference>
<dbReference type="PANTHER" id="PTHR45670:SF10">
    <property type="entry name" value="E3 UBIQUITIN-PROTEIN LIGASE UPL4"/>
    <property type="match status" value="1"/>
</dbReference>
<feature type="compositionally biased region" description="Polar residues" evidence="7">
    <location>
        <begin position="1650"/>
        <end position="1663"/>
    </location>
</feature>
<dbReference type="PANTHER" id="PTHR45670">
    <property type="entry name" value="E3 UBIQUITIN-PROTEIN LIGASE TRIP12"/>
    <property type="match status" value="1"/>
</dbReference>
<evidence type="ECO:0000313" key="10">
    <source>
        <dbReference type="Proteomes" id="UP001345219"/>
    </source>
</evidence>
<dbReference type="CDD" id="cd00078">
    <property type="entry name" value="HECTc"/>
    <property type="match status" value="1"/>
</dbReference>
<feature type="region of interest" description="Disordered" evidence="7">
    <location>
        <begin position="1650"/>
        <end position="1929"/>
    </location>
</feature>
<dbReference type="InterPro" id="IPR011989">
    <property type="entry name" value="ARM-like"/>
</dbReference>